<sequence>MSRPVMRTAAAALAGLSALILVPPRTAEAASDHVVRVNAAWGWQNTGVYIRKGQTYRVTYLSGSWTVDQARYGRVGPTGYPNRVDAAIVHGCKIVTTAPYGTLIAHRGGTPFAVDTSARYAASYSGWLSLRINDGDFCLSDNAGRISVSIDILNVKQGGNGGNMGG</sequence>
<organism evidence="2 3">
    <name type="scientific">Microtetraspora glauca</name>
    <dbReference type="NCBI Taxonomy" id="1996"/>
    <lineage>
        <taxon>Bacteria</taxon>
        <taxon>Bacillati</taxon>
        <taxon>Actinomycetota</taxon>
        <taxon>Actinomycetes</taxon>
        <taxon>Streptosporangiales</taxon>
        <taxon>Streptosporangiaceae</taxon>
        <taxon>Microtetraspora</taxon>
    </lineage>
</organism>
<gene>
    <name evidence="2" type="ORF">AB0I59_31080</name>
</gene>
<keyword evidence="1" id="KW-0732">Signal</keyword>
<proteinExistence type="predicted"/>
<accession>A0ABV3GN62</accession>
<evidence type="ECO:0000313" key="2">
    <source>
        <dbReference type="EMBL" id="MEV0973071.1"/>
    </source>
</evidence>
<evidence type="ECO:0000313" key="3">
    <source>
        <dbReference type="Proteomes" id="UP001551675"/>
    </source>
</evidence>
<dbReference type="Gene3D" id="2.60.120.430">
    <property type="entry name" value="Galactose-binding lectin"/>
    <property type="match status" value="1"/>
</dbReference>
<dbReference type="Proteomes" id="UP001551675">
    <property type="component" value="Unassembled WGS sequence"/>
</dbReference>
<keyword evidence="3" id="KW-1185">Reference proteome</keyword>
<comment type="caution">
    <text evidence="2">The sequence shown here is derived from an EMBL/GenBank/DDBJ whole genome shotgun (WGS) entry which is preliminary data.</text>
</comment>
<feature type="signal peptide" evidence="1">
    <location>
        <begin position="1"/>
        <end position="29"/>
    </location>
</feature>
<reference evidence="2 3" key="1">
    <citation type="submission" date="2024-06" db="EMBL/GenBank/DDBJ databases">
        <title>The Natural Products Discovery Center: Release of the First 8490 Sequenced Strains for Exploring Actinobacteria Biosynthetic Diversity.</title>
        <authorList>
            <person name="Kalkreuter E."/>
            <person name="Kautsar S.A."/>
            <person name="Yang D."/>
            <person name="Bader C.D."/>
            <person name="Teijaro C.N."/>
            <person name="Fluegel L."/>
            <person name="Davis C.M."/>
            <person name="Simpson J.R."/>
            <person name="Lauterbach L."/>
            <person name="Steele A.D."/>
            <person name="Gui C."/>
            <person name="Meng S."/>
            <person name="Li G."/>
            <person name="Viehrig K."/>
            <person name="Ye F."/>
            <person name="Su P."/>
            <person name="Kiefer A.F."/>
            <person name="Nichols A."/>
            <person name="Cepeda A.J."/>
            <person name="Yan W."/>
            <person name="Fan B."/>
            <person name="Jiang Y."/>
            <person name="Adhikari A."/>
            <person name="Zheng C.-J."/>
            <person name="Schuster L."/>
            <person name="Cowan T.M."/>
            <person name="Smanski M.J."/>
            <person name="Chevrette M.G."/>
            <person name="De Carvalho L.P.S."/>
            <person name="Shen B."/>
        </authorList>
    </citation>
    <scope>NUCLEOTIDE SEQUENCE [LARGE SCALE GENOMIC DNA]</scope>
    <source>
        <strain evidence="2 3">NPDC050100</strain>
    </source>
</reference>
<feature type="chain" id="PRO_5047537224" description="Tat pathway signal sequence domain protein" evidence="1">
    <location>
        <begin position="30"/>
        <end position="166"/>
    </location>
</feature>
<dbReference type="EMBL" id="JBFALK010000020">
    <property type="protein sequence ID" value="MEV0973071.1"/>
    <property type="molecule type" value="Genomic_DNA"/>
</dbReference>
<name>A0ABV3GN62_MICGL</name>
<evidence type="ECO:0008006" key="4">
    <source>
        <dbReference type="Google" id="ProtNLM"/>
    </source>
</evidence>
<dbReference type="RefSeq" id="WP_358138540.1">
    <property type="nucleotide sequence ID" value="NZ_JBFALK010000020.1"/>
</dbReference>
<evidence type="ECO:0000256" key="1">
    <source>
        <dbReference type="SAM" id="SignalP"/>
    </source>
</evidence>
<protein>
    <recommendedName>
        <fullName evidence="4">Tat pathway signal sequence domain protein</fullName>
    </recommendedName>
</protein>